<protein>
    <submittedName>
        <fullName evidence="1">Uncharacterized protein</fullName>
    </submittedName>
</protein>
<sequence>MDRGSQVWGSKSLDAQAVVIHASNNTFSCSVDGVEYEITIPDGIYETDKAHFASDLIDPINYGLQAIQAPIKALLGGVRIEELKNVLVFEHTDKANRHVIEQFKGTAKDYIWGDVEFSR</sequence>
<evidence type="ECO:0000313" key="2">
    <source>
        <dbReference type="Proteomes" id="UP000304148"/>
    </source>
</evidence>
<proteinExistence type="predicted"/>
<organism evidence="1 2">
    <name type="scientific">Paenibacillus alvei</name>
    <name type="common">Bacillus alvei</name>
    <dbReference type="NCBI Taxonomy" id="44250"/>
    <lineage>
        <taxon>Bacteria</taxon>
        <taxon>Bacillati</taxon>
        <taxon>Bacillota</taxon>
        <taxon>Bacilli</taxon>
        <taxon>Bacillales</taxon>
        <taxon>Paenibacillaceae</taxon>
        <taxon>Paenibacillus</taxon>
    </lineage>
</organism>
<accession>A0A383RBU3</accession>
<dbReference type="EMBL" id="LS992241">
    <property type="protein sequence ID" value="SYX84448.1"/>
    <property type="molecule type" value="Genomic_DNA"/>
</dbReference>
<name>A0A383RBU3_PAEAL</name>
<reference evidence="2" key="1">
    <citation type="submission" date="2018-08" db="EMBL/GenBank/DDBJ databases">
        <authorList>
            <person name="Chevrot R."/>
        </authorList>
    </citation>
    <scope>NUCLEOTIDE SEQUENCE [LARGE SCALE GENOMIC DNA]</scope>
</reference>
<gene>
    <name evidence="1" type="ORF">PBLR_12870</name>
</gene>
<dbReference type="RefSeq" id="WP_138186370.1">
    <property type="nucleotide sequence ID" value="NZ_LS992241.1"/>
</dbReference>
<dbReference type="AlphaFoldDB" id="A0A383RBU3"/>
<evidence type="ECO:0000313" key="1">
    <source>
        <dbReference type="EMBL" id="SYX84448.1"/>
    </source>
</evidence>
<dbReference type="Proteomes" id="UP000304148">
    <property type="component" value="Chromosome"/>
</dbReference>